<evidence type="ECO:0000313" key="1">
    <source>
        <dbReference type="EMBL" id="CAB4164308.1"/>
    </source>
</evidence>
<dbReference type="EMBL" id="LR796759">
    <property type="protein sequence ID" value="CAB4164308.1"/>
    <property type="molecule type" value="Genomic_DNA"/>
</dbReference>
<organism evidence="1">
    <name type="scientific">uncultured Caudovirales phage</name>
    <dbReference type="NCBI Taxonomy" id="2100421"/>
    <lineage>
        <taxon>Viruses</taxon>
        <taxon>Duplodnaviria</taxon>
        <taxon>Heunggongvirae</taxon>
        <taxon>Uroviricota</taxon>
        <taxon>Caudoviricetes</taxon>
        <taxon>Peduoviridae</taxon>
        <taxon>Maltschvirus</taxon>
        <taxon>Maltschvirus maltsch</taxon>
    </lineage>
</organism>
<protein>
    <submittedName>
        <fullName evidence="1">Uncharacterized protein</fullName>
    </submittedName>
</protein>
<accession>A0A6J5P4R4</accession>
<proteinExistence type="predicted"/>
<sequence length="56" mass="6592">MISNLNPPWIYPQNGEIVKAMRPLRTSLTRVTYDFTNKAWIDAKGKPIQIYGWLRK</sequence>
<gene>
    <name evidence="1" type="ORF">UFOVP816_17</name>
</gene>
<name>A0A6J5P4R4_9CAUD</name>
<reference evidence="1" key="1">
    <citation type="submission" date="2020-04" db="EMBL/GenBank/DDBJ databases">
        <authorList>
            <person name="Chiriac C."/>
            <person name="Salcher M."/>
            <person name="Ghai R."/>
            <person name="Kavagutti S V."/>
        </authorList>
    </citation>
    <scope>NUCLEOTIDE SEQUENCE</scope>
</reference>